<evidence type="ECO:0000313" key="2">
    <source>
        <dbReference type="Proteomes" id="UP000019116"/>
    </source>
</evidence>
<dbReference type="EnsemblPlants" id="TraesCS5D02G393700.1">
    <property type="protein sequence ID" value="TraesCS5D02G393700.1"/>
    <property type="gene ID" value="TraesCS5D02G393700"/>
</dbReference>
<dbReference type="Gramene" id="TraesRN5D0100924900.1">
    <property type="protein sequence ID" value="TraesRN5D0100924900.1"/>
    <property type="gene ID" value="TraesRN5D0100924900"/>
</dbReference>
<keyword evidence="2" id="KW-1185">Reference proteome</keyword>
<sequence length="492" mass="52916">MEPVIHGRPASLDVNYPIIADQNTLVCLVNITHPKPAFLPWLKRVFRQQLGITAVRFAGCTILPHNVGGNAFSFSYRHVVNLSLEKLPVELWNRRGVAASVACFASLFQVEHACLHGSEFTSIFVLVKVEALLHIPHHLTFHRIDGNGIYADVIINEVWHVARSLGAPTVPPCAPDGHAGGAVGDADGSDAGFRPPTLPRQGHAHPRMSSGVSVKPKLIKGAAFTTPTAVQVEHEDEVRLCLHASLLAADVRKPRASVTFDLEELCFSFKLELGHCRSTSGVIQFWPTLMDDGLCPRTMPLLPAVESKYRPKPNVPTSLLPTVGPLLSLAQGDLFPMEAHFPAHEHLRAHQFLTTQPICSRHANCVPTPEPVADQPLPGSASAVPMVLGSSKSAGHQARDTAPAETEVAALSPRCSPRIRSAYDGVRIGLVERASKWKAASDSSSSSGSSRCFGPSSSRCKKAKAAIVAALLELPLLETPALMTRGKLKQVA</sequence>
<dbReference type="PANTHER" id="PTHR34303:SF10">
    <property type="entry name" value="RRM DOMAIN-CONTAINING PROTEIN"/>
    <property type="match status" value="1"/>
</dbReference>
<evidence type="ECO:0000313" key="1">
    <source>
        <dbReference type="EnsemblPlants" id="TraesCS5D02G393700.1"/>
    </source>
</evidence>
<dbReference type="OrthoDB" id="717594at2759"/>
<reference evidence="1" key="1">
    <citation type="submission" date="2018-08" db="EMBL/GenBank/DDBJ databases">
        <authorList>
            <person name="Rossello M."/>
        </authorList>
    </citation>
    <scope>NUCLEOTIDE SEQUENCE [LARGE SCALE GENOMIC DNA]</scope>
    <source>
        <strain evidence="1">cv. Chinese Spring</strain>
    </source>
</reference>
<protein>
    <submittedName>
        <fullName evidence="1">Uncharacterized protein</fullName>
    </submittedName>
</protein>
<organism evidence="1">
    <name type="scientific">Triticum aestivum</name>
    <name type="common">Wheat</name>
    <dbReference type="NCBI Taxonomy" id="4565"/>
    <lineage>
        <taxon>Eukaryota</taxon>
        <taxon>Viridiplantae</taxon>
        <taxon>Streptophyta</taxon>
        <taxon>Embryophyta</taxon>
        <taxon>Tracheophyta</taxon>
        <taxon>Spermatophyta</taxon>
        <taxon>Magnoliopsida</taxon>
        <taxon>Liliopsida</taxon>
        <taxon>Poales</taxon>
        <taxon>Poaceae</taxon>
        <taxon>BOP clade</taxon>
        <taxon>Pooideae</taxon>
        <taxon>Triticodae</taxon>
        <taxon>Triticeae</taxon>
        <taxon>Triticinae</taxon>
        <taxon>Triticum</taxon>
    </lineage>
</organism>
<accession>A0A3B6MZ45</accession>
<proteinExistence type="predicted"/>
<reference evidence="1" key="2">
    <citation type="submission" date="2018-10" db="UniProtKB">
        <authorList>
            <consortium name="EnsemblPlants"/>
        </authorList>
    </citation>
    <scope>IDENTIFICATION</scope>
</reference>
<dbReference type="Gramene" id="TraesCS5D03G0880500.1">
    <property type="protein sequence ID" value="TraesCS5D03G0880500.1.CDS"/>
    <property type="gene ID" value="TraesCS5D03G0880500"/>
</dbReference>
<name>A0A3B6MZ45_WHEAT</name>
<dbReference type="Gramene" id="TraesCS5D02G393700.1">
    <property type="protein sequence ID" value="TraesCS5D02G393700.1"/>
    <property type="gene ID" value="TraesCS5D02G393700"/>
</dbReference>
<dbReference type="AlphaFoldDB" id="A0A3B6MZ45"/>
<dbReference type="PANTHER" id="PTHR34303">
    <property type="entry name" value="OS01G0890400 PROTEIN-RELATED"/>
    <property type="match status" value="1"/>
</dbReference>
<dbReference type="Proteomes" id="UP000019116">
    <property type="component" value="Chromosome 5D"/>
</dbReference>